<dbReference type="GeneID" id="19121391"/>
<dbReference type="KEGG" id="bor:COCMIDRAFT_28856"/>
<dbReference type="EMBL" id="KI964058">
    <property type="protein sequence ID" value="EUC42521.1"/>
    <property type="molecule type" value="Genomic_DNA"/>
</dbReference>
<evidence type="ECO:0000313" key="1">
    <source>
        <dbReference type="EMBL" id="EUC42521.1"/>
    </source>
</evidence>
<dbReference type="HOGENOM" id="CLU_1532274_0_0_1"/>
<name>W6ZG89_COCMI</name>
<protein>
    <submittedName>
        <fullName evidence="1">Uncharacterized protein</fullName>
    </submittedName>
</protein>
<sequence>MSRHEHNLLSAAAGGAACDDFSVISRWKRNKDLRIITKGGQAAPPGPPHCDKDSIIPLTTPGLHNRCCIGRLAADRGFLTRPRNGRGRTGLSDHSVLTRSRACTKKHLVHGSDGDKRRYVMATRPVEEVLESARSFSPLWFAATRQHAHAFSNHSMLVPPCDDRNCAALPWSESR</sequence>
<organism evidence="1 2">
    <name type="scientific">Bipolaris oryzae ATCC 44560</name>
    <dbReference type="NCBI Taxonomy" id="930090"/>
    <lineage>
        <taxon>Eukaryota</taxon>
        <taxon>Fungi</taxon>
        <taxon>Dikarya</taxon>
        <taxon>Ascomycota</taxon>
        <taxon>Pezizomycotina</taxon>
        <taxon>Dothideomycetes</taxon>
        <taxon>Pleosporomycetidae</taxon>
        <taxon>Pleosporales</taxon>
        <taxon>Pleosporineae</taxon>
        <taxon>Pleosporaceae</taxon>
        <taxon>Bipolaris</taxon>
    </lineage>
</organism>
<dbReference type="RefSeq" id="XP_007690944.1">
    <property type="nucleotide sequence ID" value="XM_007692754.1"/>
</dbReference>
<dbReference type="AlphaFoldDB" id="W6ZG89"/>
<accession>W6ZG89</accession>
<dbReference type="Proteomes" id="UP000054032">
    <property type="component" value="Unassembled WGS sequence"/>
</dbReference>
<dbReference type="PROSITE" id="PS51257">
    <property type="entry name" value="PROKAR_LIPOPROTEIN"/>
    <property type="match status" value="1"/>
</dbReference>
<proteinExistence type="predicted"/>
<reference evidence="1 2" key="1">
    <citation type="journal article" date="2013" name="PLoS Genet.">
        <title>Comparative genome structure, secondary metabolite, and effector coding capacity across Cochliobolus pathogens.</title>
        <authorList>
            <person name="Condon B.J."/>
            <person name="Leng Y."/>
            <person name="Wu D."/>
            <person name="Bushley K.E."/>
            <person name="Ohm R.A."/>
            <person name="Otillar R."/>
            <person name="Martin J."/>
            <person name="Schackwitz W."/>
            <person name="Grimwood J."/>
            <person name="MohdZainudin N."/>
            <person name="Xue C."/>
            <person name="Wang R."/>
            <person name="Manning V.A."/>
            <person name="Dhillon B."/>
            <person name="Tu Z.J."/>
            <person name="Steffenson B.J."/>
            <person name="Salamov A."/>
            <person name="Sun H."/>
            <person name="Lowry S."/>
            <person name="LaButti K."/>
            <person name="Han J."/>
            <person name="Copeland A."/>
            <person name="Lindquist E."/>
            <person name="Barry K."/>
            <person name="Schmutz J."/>
            <person name="Baker S.E."/>
            <person name="Ciuffetti L.M."/>
            <person name="Grigoriev I.V."/>
            <person name="Zhong S."/>
            <person name="Turgeon B.G."/>
        </authorList>
    </citation>
    <scope>NUCLEOTIDE SEQUENCE [LARGE SCALE GENOMIC DNA]</scope>
    <source>
        <strain evidence="1 2">ATCC 44560</strain>
    </source>
</reference>
<evidence type="ECO:0000313" key="2">
    <source>
        <dbReference type="Proteomes" id="UP000054032"/>
    </source>
</evidence>
<gene>
    <name evidence="1" type="ORF">COCMIDRAFT_28856</name>
</gene>
<keyword evidence="2" id="KW-1185">Reference proteome</keyword>